<evidence type="ECO:0000313" key="2">
    <source>
        <dbReference type="Proteomes" id="UP000236161"/>
    </source>
</evidence>
<protein>
    <submittedName>
        <fullName evidence="1">Uncharacterized protein</fullName>
    </submittedName>
</protein>
<dbReference type="Proteomes" id="UP000236161">
    <property type="component" value="Unassembled WGS sequence"/>
</dbReference>
<accession>A0A2I0AGQ5</accession>
<sequence>MQQNPEIKKNSENHVLAVTLKDRHCLAGSPSLAAVSCRPPPDLRDIADYWICVLSALMPSRAALRQICEISLIEDEDLALLPLAAG</sequence>
<dbReference type="EMBL" id="KZ451982">
    <property type="protein sequence ID" value="PKA54724.1"/>
    <property type="molecule type" value="Genomic_DNA"/>
</dbReference>
<gene>
    <name evidence="1" type="ORF">AXF42_Ash000559</name>
</gene>
<reference evidence="1 2" key="1">
    <citation type="journal article" date="2017" name="Nature">
        <title>The Apostasia genome and the evolution of orchids.</title>
        <authorList>
            <person name="Zhang G.Q."/>
            <person name="Liu K.W."/>
            <person name="Li Z."/>
            <person name="Lohaus R."/>
            <person name="Hsiao Y.Y."/>
            <person name="Niu S.C."/>
            <person name="Wang J.Y."/>
            <person name="Lin Y.C."/>
            <person name="Xu Q."/>
            <person name="Chen L.J."/>
            <person name="Yoshida K."/>
            <person name="Fujiwara S."/>
            <person name="Wang Z.W."/>
            <person name="Zhang Y.Q."/>
            <person name="Mitsuda N."/>
            <person name="Wang M."/>
            <person name="Liu G.H."/>
            <person name="Pecoraro L."/>
            <person name="Huang H.X."/>
            <person name="Xiao X.J."/>
            <person name="Lin M."/>
            <person name="Wu X.Y."/>
            <person name="Wu W.L."/>
            <person name="Chen Y.Y."/>
            <person name="Chang S.B."/>
            <person name="Sakamoto S."/>
            <person name="Ohme-Takagi M."/>
            <person name="Yagi M."/>
            <person name="Zeng S.J."/>
            <person name="Shen C.Y."/>
            <person name="Yeh C.M."/>
            <person name="Luo Y.B."/>
            <person name="Tsai W.C."/>
            <person name="Van de Peer Y."/>
            <person name="Liu Z.J."/>
        </authorList>
    </citation>
    <scope>NUCLEOTIDE SEQUENCE [LARGE SCALE GENOMIC DNA]</scope>
    <source>
        <strain evidence="2">cv. Shenzhen</strain>
        <tissue evidence="1">Stem</tissue>
    </source>
</reference>
<evidence type="ECO:0000313" key="1">
    <source>
        <dbReference type="EMBL" id="PKA54724.1"/>
    </source>
</evidence>
<organism evidence="1 2">
    <name type="scientific">Apostasia shenzhenica</name>
    <dbReference type="NCBI Taxonomy" id="1088818"/>
    <lineage>
        <taxon>Eukaryota</taxon>
        <taxon>Viridiplantae</taxon>
        <taxon>Streptophyta</taxon>
        <taxon>Embryophyta</taxon>
        <taxon>Tracheophyta</taxon>
        <taxon>Spermatophyta</taxon>
        <taxon>Magnoliopsida</taxon>
        <taxon>Liliopsida</taxon>
        <taxon>Asparagales</taxon>
        <taxon>Orchidaceae</taxon>
        <taxon>Apostasioideae</taxon>
        <taxon>Apostasia</taxon>
    </lineage>
</organism>
<keyword evidence="2" id="KW-1185">Reference proteome</keyword>
<dbReference type="AlphaFoldDB" id="A0A2I0AGQ5"/>
<proteinExistence type="predicted"/>
<name>A0A2I0AGQ5_9ASPA</name>